<comment type="caution">
    <text evidence="2">The sequence shown here is derived from an EMBL/GenBank/DDBJ whole genome shotgun (WGS) entry which is preliminary data.</text>
</comment>
<dbReference type="OrthoDB" id="3758478at2759"/>
<protein>
    <submittedName>
        <fullName evidence="2">Cytochrome p450 protein</fullName>
        <ecNumber evidence="2">2.7.7.48</ecNumber>
    </submittedName>
</protein>
<feature type="transmembrane region" description="Helical" evidence="1">
    <location>
        <begin position="12"/>
        <end position="32"/>
    </location>
</feature>
<sequence>MADLRFTPSEIRIATATLAAVATLAPLAYYLYPSRTQDQTPHMQTFNAFIKSYSTLRPQALTTAATRDFTYSSLPTDLRFPRLPIRAFRDQIETLFEIFSSFEVRPEDDGYGGRAVHFCRDTNTVIAHCLMGGMVDGEGEMGSRLVESGITEWWTEAVLFVKMSRDGKRVEGVREFMHSKKAEELQVRLDRVLDESMIE</sequence>
<dbReference type="AlphaFoldDB" id="A0A364N8W4"/>
<dbReference type="GO" id="GO:0003968">
    <property type="term" value="F:RNA-directed RNA polymerase activity"/>
    <property type="evidence" value="ECO:0007669"/>
    <property type="project" value="UniProtKB-EC"/>
</dbReference>
<reference evidence="3" key="1">
    <citation type="submission" date="2018-05" db="EMBL/GenBank/DDBJ databases">
        <title>Draft genome sequence of Stemphylium lycopersici strain CIDEFI 213.</title>
        <authorList>
            <person name="Medina R."/>
            <person name="Franco M.E.E."/>
            <person name="Lucentini C.G."/>
            <person name="Saparrat M.C.N."/>
            <person name="Balatti P.A."/>
        </authorList>
    </citation>
    <scope>NUCLEOTIDE SEQUENCE [LARGE SCALE GENOMIC DNA]</scope>
    <source>
        <strain evidence="3">CIDEFI 213</strain>
    </source>
</reference>
<keyword evidence="2" id="KW-0808">Transferase</keyword>
<keyword evidence="1" id="KW-1133">Transmembrane helix</keyword>
<dbReference type="STRING" id="183478.A0A364N8W4"/>
<dbReference type="EMBL" id="QGDH01000031">
    <property type="protein sequence ID" value="RAR13700.1"/>
    <property type="molecule type" value="Genomic_DNA"/>
</dbReference>
<keyword evidence="2" id="KW-0548">Nucleotidyltransferase</keyword>
<keyword evidence="3" id="KW-1185">Reference proteome</keyword>
<keyword evidence="1" id="KW-0812">Transmembrane</keyword>
<evidence type="ECO:0000313" key="2">
    <source>
        <dbReference type="EMBL" id="RAR13700.1"/>
    </source>
</evidence>
<evidence type="ECO:0000256" key="1">
    <source>
        <dbReference type="SAM" id="Phobius"/>
    </source>
</evidence>
<accession>A0A364N8W4</accession>
<name>A0A364N8W4_STELY</name>
<dbReference type="Proteomes" id="UP000249619">
    <property type="component" value="Unassembled WGS sequence"/>
</dbReference>
<proteinExistence type="predicted"/>
<gene>
    <name evidence="2" type="ORF">DDE83_002885</name>
</gene>
<evidence type="ECO:0000313" key="3">
    <source>
        <dbReference type="Proteomes" id="UP000249619"/>
    </source>
</evidence>
<dbReference type="EC" id="2.7.7.48" evidence="2"/>
<organism evidence="2 3">
    <name type="scientific">Stemphylium lycopersici</name>
    <name type="common">Tomato gray leaf spot disease fungus</name>
    <name type="synonym">Thyrospora lycopersici</name>
    <dbReference type="NCBI Taxonomy" id="183478"/>
    <lineage>
        <taxon>Eukaryota</taxon>
        <taxon>Fungi</taxon>
        <taxon>Dikarya</taxon>
        <taxon>Ascomycota</taxon>
        <taxon>Pezizomycotina</taxon>
        <taxon>Dothideomycetes</taxon>
        <taxon>Pleosporomycetidae</taxon>
        <taxon>Pleosporales</taxon>
        <taxon>Pleosporineae</taxon>
        <taxon>Pleosporaceae</taxon>
        <taxon>Stemphylium</taxon>
    </lineage>
</organism>
<keyword evidence="1" id="KW-0472">Membrane</keyword>